<keyword evidence="5" id="KW-0611">Plant defense</keyword>
<dbReference type="PANTHER" id="PTHR23155:SF1052">
    <property type="entry name" value="DISEASE RESISTANCE PROTEIN RPM1"/>
    <property type="match status" value="1"/>
</dbReference>
<keyword evidence="4" id="KW-0547">Nucleotide-binding</keyword>
<evidence type="ECO:0000256" key="4">
    <source>
        <dbReference type="ARBA" id="ARBA00022741"/>
    </source>
</evidence>
<comment type="similarity">
    <text evidence="1">Belongs to the disease resistance NB-LRR family.</text>
</comment>
<evidence type="ECO:0000256" key="2">
    <source>
        <dbReference type="ARBA" id="ARBA00022614"/>
    </source>
</evidence>
<protein>
    <submittedName>
        <fullName evidence="11">Disease resistance protein RPM1</fullName>
    </submittedName>
</protein>
<proteinExistence type="inferred from homology"/>
<dbReference type="SUPFAM" id="SSF52540">
    <property type="entry name" value="P-loop containing nucleoside triphosphate hydrolases"/>
    <property type="match status" value="1"/>
</dbReference>
<dbReference type="PANTHER" id="PTHR23155">
    <property type="entry name" value="DISEASE RESISTANCE PROTEIN RP"/>
    <property type="match status" value="1"/>
</dbReference>
<sequence>MADIAAMVVRVINKLSQVATQEALLHVKVDDDICVLNDKLAWLRTFLEGVSERGRASRNQIEELWVKQAIELLFEAEDTLDEFSGMVVEKARLSRYRHWKALFKFQCFEEILVNHKLLRKIEALKDKLEQLDNQRTTHQIQDGRDSYEPVGSEVHVNELKDQLLKGENKRKVIAVIGSGNGITSFGKNVYDSSEVKNHFGVVAWKNLPLKFSLDETFSDIYCKVQEQMDQEEVDSCKQEDEGEALRALLRKRRYLIVFNGIASQDDWEEINNFLPDEENSSRVLLIPKHASEVAILSQSEDIITIRPAVALSLQECTNLFSQIVFENRTESSNEFNVYIPKVHAVTKGERWSISLLALLLRAKLSFKLWKKVFTHLESSTVRNPINRLLPLSFDSLPHQMKSCFLYFSAMPESTGFEADRLVRIWIAEGFVESRYRKTPEEIGEGYLKELILRSLVYVQEKNEFGGIAVVAVNERIRTFLQSVAQGSSFVTICDNANLVSPTMIRRIAVQNYVSKYVQVKNSLPKLRSFMCDCSEQYSKHHPHHTMKFLLESKFLRVIDLHGLLIKKLPKKIGNLTHLRYLGVHCEGLEKLPNSIGKLLNLQTLDIRKTSVQNLPESFWGIEALRHIIADTIKLPKRVGALYNLQTLQSADCTYWNHRSKFGLLEKITNIRSLSLEGLTTSQAREISNSLGNLLFLKHLCLKVKFSHLLPATIFTNPNAILRCLQILELHGQLDGQEAVDEEEISAQNTRLSMPKLVSITLIMSHIDQQFIDMLSKINSLERVSLYKAYTGQTIRFLSNGFQNVRELELSNLGVLKKWIEIDSETLPKLRKLTLSGCTTLENLPEGLEGLQLEEL</sequence>
<reference evidence="11" key="1">
    <citation type="submission" date="2020-01" db="EMBL/GenBank/DDBJ databases">
        <title>Genome sequence of Kobresia littledalei, the first chromosome-level genome in the family Cyperaceae.</title>
        <authorList>
            <person name="Qu G."/>
        </authorList>
    </citation>
    <scope>NUCLEOTIDE SEQUENCE</scope>
    <source>
        <strain evidence="11">C.B.Clarke</strain>
        <tissue evidence="11">Leaf</tissue>
    </source>
</reference>
<evidence type="ECO:0000259" key="7">
    <source>
        <dbReference type="Pfam" id="PF00931"/>
    </source>
</evidence>
<keyword evidence="2" id="KW-0433">Leucine-rich repeat</keyword>
<feature type="domain" description="Disease resistance N-terminal" evidence="8">
    <location>
        <begin position="8"/>
        <end position="85"/>
    </location>
</feature>
<evidence type="ECO:0000256" key="1">
    <source>
        <dbReference type="ARBA" id="ARBA00008894"/>
    </source>
</evidence>
<feature type="domain" description="NB-ARC" evidence="7">
    <location>
        <begin position="153"/>
        <end position="329"/>
    </location>
</feature>
<keyword evidence="6" id="KW-0175">Coiled coil</keyword>
<dbReference type="CDD" id="cd14798">
    <property type="entry name" value="RX-CC_like"/>
    <property type="match status" value="1"/>
</dbReference>
<dbReference type="Gene3D" id="1.10.10.10">
    <property type="entry name" value="Winged helix-like DNA-binding domain superfamily/Winged helix DNA-binding domain"/>
    <property type="match status" value="1"/>
</dbReference>
<gene>
    <name evidence="11" type="ORF">FCM35_KLT18871</name>
</gene>
<dbReference type="EMBL" id="SWLB01000007">
    <property type="protein sequence ID" value="KAF3336285.1"/>
    <property type="molecule type" value="Genomic_DNA"/>
</dbReference>
<keyword evidence="12" id="KW-1185">Reference proteome</keyword>
<name>A0A833VPS3_9POAL</name>
<evidence type="ECO:0000313" key="12">
    <source>
        <dbReference type="Proteomes" id="UP000623129"/>
    </source>
</evidence>
<dbReference type="Pfam" id="PF23598">
    <property type="entry name" value="LRR_14"/>
    <property type="match status" value="1"/>
</dbReference>
<dbReference type="SUPFAM" id="SSF52058">
    <property type="entry name" value="L domain-like"/>
    <property type="match status" value="1"/>
</dbReference>
<dbReference type="InterPro" id="IPR032675">
    <property type="entry name" value="LRR_dom_sf"/>
</dbReference>
<dbReference type="InterPro" id="IPR058922">
    <property type="entry name" value="WHD_DRP"/>
</dbReference>
<dbReference type="InterPro" id="IPR027417">
    <property type="entry name" value="P-loop_NTPase"/>
</dbReference>
<accession>A0A833VPS3</accession>
<keyword evidence="3" id="KW-0677">Repeat</keyword>
<dbReference type="InterPro" id="IPR041118">
    <property type="entry name" value="Rx_N"/>
</dbReference>
<dbReference type="Pfam" id="PF18052">
    <property type="entry name" value="Rx_N"/>
    <property type="match status" value="1"/>
</dbReference>
<evidence type="ECO:0000256" key="5">
    <source>
        <dbReference type="ARBA" id="ARBA00022821"/>
    </source>
</evidence>
<evidence type="ECO:0000259" key="9">
    <source>
        <dbReference type="Pfam" id="PF23559"/>
    </source>
</evidence>
<dbReference type="InterPro" id="IPR044974">
    <property type="entry name" value="Disease_R_plants"/>
</dbReference>
<feature type="domain" description="Disease resistance R13L4/SHOC-2-like LRR" evidence="10">
    <location>
        <begin position="544"/>
        <end position="835"/>
    </location>
</feature>
<dbReference type="InterPro" id="IPR036388">
    <property type="entry name" value="WH-like_DNA-bd_sf"/>
</dbReference>
<dbReference type="OrthoDB" id="591416at2759"/>
<dbReference type="InterPro" id="IPR038005">
    <property type="entry name" value="RX-like_CC"/>
</dbReference>
<evidence type="ECO:0000259" key="8">
    <source>
        <dbReference type="Pfam" id="PF18052"/>
    </source>
</evidence>
<dbReference type="Pfam" id="PF23559">
    <property type="entry name" value="WHD_DRP"/>
    <property type="match status" value="1"/>
</dbReference>
<evidence type="ECO:0000256" key="3">
    <source>
        <dbReference type="ARBA" id="ARBA00022737"/>
    </source>
</evidence>
<dbReference type="Gene3D" id="1.20.5.4130">
    <property type="match status" value="1"/>
</dbReference>
<dbReference type="InterPro" id="IPR002182">
    <property type="entry name" value="NB-ARC"/>
</dbReference>
<dbReference type="InterPro" id="IPR055414">
    <property type="entry name" value="LRR_R13L4/SHOC2-like"/>
</dbReference>
<evidence type="ECO:0000256" key="6">
    <source>
        <dbReference type="SAM" id="Coils"/>
    </source>
</evidence>
<feature type="domain" description="Disease resistance protein winged helix" evidence="9">
    <location>
        <begin position="411"/>
        <end position="465"/>
    </location>
</feature>
<dbReference type="Pfam" id="PF00931">
    <property type="entry name" value="NB-ARC"/>
    <property type="match status" value="1"/>
</dbReference>
<feature type="coiled-coil region" evidence="6">
    <location>
        <begin position="114"/>
        <end position="141"/>
    </location>
</feature>
<dbReference type="Gene3D" id="3.40.50.300">
    <property type="entry name" value="P-loop containing nucleotide triphosphate hydrolases"/>
    <property type="match status" value="1"/>
</dbReference>
<dbReference type="GO" id="GO:0043531">
    <property type="term" value="F:ADP binding"/>
    <property type="evidence" value="ECO:0007669"/>
    <property type="project" value="InterPro"/>
</dbReference>
<dbReference type="AlphaFoldDB" id="A0A833VPS3"/>
<dbReference type="GO" id="GO:0098542">
    <property type="term" value="P:defense response to other organism"/>
    <property type="evidence" value="ECO:0007669"/>
    <property type="project" value="TreeGrafter"/>
</dbReference>
<evidence type="ECO:0000259" key="10">
    <source>
        <dbReference type="Pfam" id="PF23598"/>
    </source>
</evidence>
<organism evidence="11 12">
    <name type="scientific">Carex littledalei</name>
    <dbReference type="NCBI Taxonomy" id="544730"/>
    <lineage>
        <taxon>Eukaryota</taxon>
        <taxon>Viridiplantae</taxon>
        <taxon>Streptophyta</taxon>
        <taxon>Embryophyta</taxon>
        <taxon>Tracheophyta</taxon>
        <taxon>Spermatophyta</taxon>
        <taxon>Magnoliopsida</taxon>
        <taxon>Liliopsida</taxon>
        <taxon>Poales</taxon>
        <taxon>Cyperaceae</taxon>
        <taxon>Cyperoideae</taxon>
        <taxon>Cariceae</taxon>
        <taxon>Carex</taxon>
        <taxon>Carex subgen. Euthyceras</taxon>
    </lineage>
</organism>
<comment type="caution">
    <text evidence="11">The sequence shown here is derived from an EMBL/GenBank/DDBJ whole genome shotgun (WGS) entry which is preliminary data.</text>
</comment>
<dbReference type="Gene3D" id="3.80.10.10">
    <property type="entry name" value="Ribonuclease Inhibitor"/>
    <property type="match status" value="1"/>
</dbReference>
<dbReference type="Proteomes" id="UP000623129">
    <property type="component" value="Unassembled WGS sequence"/>
</dbReference>
<evidence type="ECO:0000313" key="11">
    <source>
        <dbReference type="EMBL" id="KAF3336285.1"/>
    </source>
</evidence>